<accession>W2S891</accession>
<feature type="compositionally biased region" description="Basic and acidic residues" evidence="1">
    <location>
        <begin position="290"/>
        <end position="300"/>
    </location>
</feature>
<feature type="compositionally biased region" description="Basic and acidic residues" evidence="1">
    <location>
        <begin position="324"/>
        <end position="336"/>
    </location>
</feature>
<name>W2S891_CYPE1</name>
<keyword evidence="4" id="KW-1185">Reference proteome</keyword>
<feature type="transmembrane region" description="Helical" evidence="2">
    <location>
        <begin position="183"/>
        <end position="206"/>
    </location>
</feature>
<evidence type="ECO:0000256" key="1">
    <source>
        <dbReference type="SAM" id="MobiDB-lite"/>
    </source>
</evidence>
<evidence type="ECO:0000313" key="4">
    <source>
        <dbReference type="Proteomes" id="UP000030752"/>
    </source>
</evidence>
<reference evidence="3 4" key="1">
    <citation type="submission" date="2013-03" db="EMBL/GenBank/DDBJ databases">
        <title>The Genome Sequence of Phialophora europaea CBS 101466.</title>
        <authorList>
            <consortium name="The Broad Institute Genomics Platform"/>
            <person name="Cuomo C."/>
            <person name="de Hoog S."/>
            <person name="Gorbushina A."/>
            <person name="Walker B."/>
            <person name="Young S.K."/>
            <person name="Zeng Q."/>
            <person name="Gargeya S."/>
            <person name="Fitzgerald M."/>
            <person name="Haas B."/>
            <person name="Abouelleil A."/>
            <person name="Allen A.W."/>
            <person name="Alvarado L."/>
            <person name="Arachchi H.M."/>
            <person name="Berlin A.M."/>
            <person name="Chapman S.B."/>
            <person name="Gainer-Dewar J."/>
            <person name="Goldberg J."/>
            <person name="Griggs A."/>
            <person name="Gujja S."/>
            <person name="Hansen M."/>
            <person name="Howarth C."/>
            <person name="Imamovic A."/>
            <person name="Ireland A."/>
            <person name="Larimer J."/>
            <person name="McCowan C."/>
            <person name="Murphy C."/>
            <person name="Pearson M."/>
            <person name="Poon T.W."/>
            <person name="Priest M."/>
            <person name="Roberts A."/>
            <person name="Saif S."/>
            <person name="Shea T."/>
            <person name="Sisk P."/>
            <person name="Sykes S."/>
            <person name="Wortman J."/>
            <person name="Nusbaum C."/>
            <person name="Birren B."/>
        </authorList>
    </citation>
    <scope>NUCLEOTIDE SEQUENCE [LARGE SCALE GENOMIC DNA]</scope>
    <source>
        <strain evidence="3 4">CBS 101466</strain>
    </source>
</reference>
<dbReference type="STRING" id="1220924.W2S891"/>
<gene>
    <name evidence="3" type="ORF">HMPREF1541_09781</name>
</gene>
<feature type="region of interest" description="Disordered" evidence="1">
    <location>
        <begin position="290"/>
        <end position="344"/>
    </location>
</feature>
<dbReference type="HOGENOM" id="CLU_510909_0_0_1"/>
<keyword evidence="2" id="KW-0472">Membrane</keyword>
<dbReference type="AlphaFoldDB" id="W2S891"/>
<feature type="compositionally biased region" description="Polar residues" evidence="1">
    <location>
        <begin position="308"/>
        <end position="319"/>
    </location>
</feature>
<dbReference type="InParanoid" id="W2S891"/>
<dbReference type="EMBL" id="KB822713">
    <property type="protein sequence ID" value="ETN44906.1"/>
    <property type="molecule type" value="Genomic_DNA"/>
</dbReference>
<dbReference type="Proteomes" id="UP000030752">
    <property type="component" value="Unassembled WGS sequence"/>
</dbReference>
<dbReference type="eggNOG" id="ENOG502QWIR">
    <property type="taxonomic scope" value="Eukaryota"/>
</dbReference>
<feature type="transmembrane region" description="Helical" evidence="2">
    <location>
        <begin position="226"/>
        <end position="244"/>
    </location>
</feature>
<keyword evidence="2" id="KW-0812">Transmembrane</keyword>
<dbReference type="RefSeq" id="XP_008712676.1">
    <property type="nucleotide sequence ID" value="XM_008714454.1"/>
</dbReference>
<evidence type="ECO:0000313" key="3">
    <source>
        <dbReference type="EMBL" id="ETN44906.1"/>
    </source>
</evidence>
<organism evidence="3 4">
    <name type="scientific">Cyphellophora europaea (strain CBS 101466)</name>
    <name type="common">Phialophora europaea</name>
    <dbReference type="NCBI Taxonomy" id="1220924"/>
    <lineage>
        <taxon>Eukaryota</taxon>
        <taxon>Fungi</taxon>
        <taxon>Dikarya</taxon>
        <taxon>Ascomycota</taxon>
        <taxon>Pezizomycotina</taxon>
        <taxon>Eurotiomycetes</taxon>
        <taxon>Chaetothyriomycetidae</taxon>
        <taxon>Chaetothyriales</taxon>
        <taxon>Cyphellophoraceae</taxon>
        <taxon>Cyphellophora</taxon>
    </lineage>
</organism>
<feature type="region of interest" description="Disordered" evidence="1">
    <location>
        <begin position="1"/>
        <end position="112"/>
    </location>
</feature>
<evidence type="ECO:0008006" key="5">
    <source>
        <dbReference type="Google" id="ProtNLM"/>
    </source>
</evidence>
<dbReference type="GeneID" id="19977120"/>
<dbReference type="OrthoDB" id="4152372at2759"/>
<evidence type="ECO:0000256" key="2">
    <source>
        <dbReference type="SAM" id="Phobius"/>
    </source>
</evidence>
<feature type="transmembrane region" description="Helical" evidence="2">
    <location>
        <begin position="412"/>
        <end position="434"/>
    </location>
</feature>
<feature type="transmembrane region" description="Helical" evidence="2">
    <location>
        <begin position="446"/>
        <end position="470"/>
    </location>
</feature>
<dbReference type="VEuPathDB" id="FungiDB:HMPREF1541_09781"/>
<sequence>MEFNQPDFAGEASRSTGHPGRGDGEGVEEIDAGPSSPSHADRMSGNNVGRDNEMDTRATRSESAATRVDDDDHHHQRTNSALSKNLDHAPTARDWGNSADHTPAKSPPHRKIYVHGRHTKGLTKHFTAGSAFNHVPFLNRHSHSKEKEAEDPEAQAGVVPQKNVSVWHNFWIMLTTFPYWNMAFWSGWCYSIGSALFIVSSCVSWVPLAYPDVKLSDSLETYGPSLTFFFGACLYQIGGVMAYLEAVNDGCFAGAAMKRLLEGHQDIEKELLDAKLHTFFGHLVPHHHHEDDVEHTRNGESVDAGHSNWDSITKSNSQPEDVYNEAKERVERRQGVDHGSASAQQQQGEVREYLVWRWWPTWHSLFHYHIFELGYVACTIQLFGVTLYGVTSIVILPGIYDSLAQWQLVAAYWVPQTVASCCFIIASIMFTIMAQDRWNQPKWRAVSWWIGIHAFTGSCGFLLIAIFGFYGHDHHWAEYQSSLSSIWGSTFYMLSGLCQWYEAINDNSGPVLAFPNQRTPVLLRQGRKKAEVS</sequence>
<feature type="compositionally biased region" description="Basic and acidic residues" evidence="1">
    <location>
        <begin position="50"/>
        <end position="60"/>
    </location>
</feature>
<protein>
    <recommendedName>
        <fullName evidence="5">Integral membrane protein</fullName>
    </recommendedName>
</protein>
<keyword evidence="2" id="KW-1133">Transmembrane helix</keyword>
<feature type="transmembrane region" description="Helical" evidence="2">
    <location>
        <begin position="373"/>
        <end position="400"/>
    </location>
</feature>
<proteinExistence type="predicted"/>